<dbReference type="AlphaFoldDB" id="A0ABD3MWA7"/>
<accession>A0ABD3MWA7</accession>
<dbReference type="EMBL" id="JALLBG020000070">
    <property type="protein sequence ID" value="KAL3767982.1"/>
    <property type="molecule type" value="Genomic_DNA"/>
</dbReference>
<feature type="chain" id="PRO_5044845548" description="TLDc domain-containing protein" evidence="1">
    <location>
        <begin position="18"/>
        <end position="405"/>
    </location>
</feature>
<evidence type="ECO:0000313" key="4">
    <source>
        <dbReference type="Proteomes" id="UP001530293"/>
    </source>
</evidence>
<protein>
    <recommendedName>
        <fullName evidence="2">TLDc domain-containing protein</fullName>
    </recommendedName>
</protein>
<feature type="signal peptide" evidence="1">
    <location>
        <begin position="1"/>
        <end position="17"/>
    </location>
</feature>
<keyword evidence="4" id="KW-1185">Reference proteome</keyword>
<dbReference type="Proteomes" id="UP001530293">
    <property type="component" value="Unassembled WGS sequence"/>
</dbReference>
<dbReference type="Pfam" id="PF07534">
    <property type="entry name" value="TLD"/>
    <property type="match status" value="1"/>
</dbReference>
<reference evidence="3 4" key="1">
    <citation type="submission" date="2024-10" db="EMBL/GenBank/DDBJ databases">
        <title>Updated reference genomes for cyclostephanoid diatoms.</title>
        <authorList>
            <person name="Roberts W.R."/>
            <person name="Alverson A.J."/>
        </authorList>
    </citation>
    <scope>NUCLEOTIDE SEQUENCE [LARGE SCALE GENOMIC DNA]</scope>
    <source>
        <strain evidence="3 4">AJA232-27</strain>
    </source>
</reference>
<keyword evidence="1" id="KW-0732">Signal</keyword>
<dbReference type="InterPro" id="IPR006571">
    <property type="entry name" value="TLDc_dom"/>
</dbReference>
<evidence type="ECO:0000313" key="3">
    <source>
        <dbReference type="EMBL" id="KAL3767982.1"/>
    </source>
</evidence>
<comment type="caution">
    <text evidence="3">The sequence shown here is derived from an EMBL/GenBank/DDBJ whole genome shotgun (WGS) entry which is preliminary data.</text>
</comment>
<evidence type="ECO:0000256" key="1">
    <source>
        <dbReference type="SAM" id="SignalP"/>
    </source>
</evidence>
<evidence type="ECO:0000259" key="2">
    <source>
        <dbReference type="Pfam" id="PF07534"/>
    </source>
</evidence>
<name>A0ABD3MWA7_9STRA</name>
<organism evidence="3 4">
    <name type="scientific">Discostella pseudostelligera</name>
    <dbReference type="NCBI Taxonomy" id="259834"/>
    <lineage>
        <taxon>Eukaryota</taxon>
        <taxon>Sar</taxon>
        <taxon>Stramenopiles</taxon>
        <taxon>Ochrophyta</taxon>
        <taxon>Bacillariophyta</taxon>
        <taxon>Coscinodiscophyceae</taxon>
        <taxon>Thalassiosirophycidae</taxon>
        <taxon>Stephanodiscales</taxon>
        <taxon>Stephanodiscaceae</taxon>
        <taxon>Discostella</taxon>
    </lineage>
</organism>
<proteinExistence type="predicted"/>
<gene>
    <name evidence="3" type="ORF">ACHAWU_005440</name>
</gene>
<sequence length="405" mass="44541">MNLILLTYAFAAAAALALPLNDAFMSLQNNLLPSTLRLREYSLRQNSNSRHFMIGNKKSSSVEDTSYPESKPATYELRPGTFGFGPETIVQPLLKQTQLQNRKLKVIYNAQKDGWDARKFHQKVDGKGASVVLAKIKGQWIGGYNPRGWASLGGSRPSIASFLFYQKSFGTSWQKLRVNRTGGMACGRDEFDTGIYFGSDSLVIPLMGSRPRSVTSRLGYFFECGPENKSTLLPVKGADATVEELYVIAGVYANGEDIPNSGGVTDLGKLHETLQNACASRIKHAIISTSSSSLPCLFRLPRNIQQFHRPRSVTSRLGYFFECGPENKSTLLPVKGADATVEELYVIAGVYAYGEDIPNSGGVTDLGKLHETLQNACACSYFITILTHLVYIDSPIRVVLIVDHF</sequence>
<feature type="domain" description="TLDc" evidence="2">
    <location>
        <begin position="98"/>
        <end position="201"/>
    </location>
</feature>